<dbReference type="AlphaFoldDB" id="A0A928VNH2"/>
<dbReference type="PANTHER" id="PTHR33925:SF1">
    <property type="entry name" value="PROTEIN ACCUMULATION AND REPLICATION OF CHLOROPLASTS 6, CHLOROPLASTIC"/>
    <property type="match status" value="1"/>
</dbReference>
<accession>A0A928VNH2</accession>
<reference evidence="2" key="1">
    <citation type="submission" date="2020-10" db="EMBL/GenBank/DDBJ databases">
        <authorList>
            <person name="Castelo-Branco R."/>
            <person name="Eusebio N."/>
            <person name="Adriana R."/>
            <person name="Vieira A."/>
            <person name="Brugerolle De Fraissinette N."/>
            <person name="Rezende De Castro R."/>
            <person name="Schneider M.P."/>
            <person name="Vasconcelos V."/>
            <person name="Leao P.N."/>
        </authorList>
    </citation>
    <scope>NUCLEOTIDE SEQUENCE</scope>
    <source>
        <strain evidence="2">LEGE 11480</strain>
    </source>
</reference>
<sequence>MNKATAQNVLQFWFAAKKAAFGPSHNTTKLAEILTEPRLSDWRSESIGAKQEALIIAYEHEMEVRAVEVDPDNPDQATITAFVREQRTYTKEDSPIDDRTDELVLNYSVVREAGQWKIKNW</sequence>
<feature type="domain" description="Plastid division protein CDP1-like IMS" evidence="1">
    <location>
        <begin position="6"/>
        <end position="119"/>
    </location>
</feature>
<keyword evidence="3" id="KW-1185">Reference proteome</keyword>
<organism evidence="2 3">
    <name type="scientific">Romeriopsis navalis LEGE 11480</name>
    <dbReference type="NCBI Taxonomy" id="2777977"/>
    <lineage>
        <taxon>Bacteria</taxon>
        <taxon>Bacillati</taxon>
        <taxon>Cyanobacteriota</taxon>
        <taxon>Cyanophyceae</taxon>
        <taxon>Leptolyngbyales</taxon>
        <taxon>Leptolyngbyaceae</taxon>
        <taxon>Romeriopsis</taxon>
        <taxon>Romeriopsis navalis</taxon>
    </lineage>
</organism>
<dbReference type="EMBL" id="JADEXQ010000047">
    <property type="protein sequence ID" value="MBE9030923.1"/>
    <property type="molecule type" value="Genomic_DNA"/>
</dbReference>
<name>A0A928VNH2_9CYAN</name>
<evidence type="ECO:0000313" key="2">
    <source>
        <dbReference type="EMBL" id="MBE9030923.1"/>
    </source>
</evidence>
<evidence type="ECO:0000313" key="3">
    <source>
        <dbReference type="Proteomes" id="UP000625316"/>
    </source>
</evidence>
<comment type="caution">
    <text evidence="2">The sequence shown here is derived from an EMBL/GenBank/DDBJ whole genome shotgun (WGS) entry which is preliminary data.</text>
</comment>
<dbReference type="Pfam" id="PF13355">
    <property type="entry name" value="ARC6-like_IMS"/>
    <property type="match status" value="1"/>
</dbReference>
<dbReference type="Proteomes" id="UP000625316">
    <property type="component" value="Unassembled WGS sequence"/>
</dbReference>
<dbReference type="InterPro" id="IPR025344">
    <property type="entry name" value="CDP1-like_IMS"/>
</dbReference>
<dbReference type="InterPro" id="IPR044685">
    <property type="entry name" value="CPD1-like"/>
</dbReference>
<dbReference type="PANTHER" id="PTHR33925">
    <property type="entry name" value="PLASTID DIVISION PROTEIN CDP1, CHLOROPLASTIC-RELATED"/>
    <property type="match status" value="1"/>
</dbReference>
<proteinExistence type="predicted"/>
<gene>
    <name evidence="2" type="ORF">IQ266_14395</name>
</gene>
<evidence type="ECO:0000259" key="1">
    <source>
        <dbReference type="Pfam" id="PF13355"/>
    </source>
</evidence>
<protein>
    <submittedName>
        <fullName evidence="2">ARC6/PARC6 family protein</fullName>
    </submittedName>
</protein>